<dbReference type="Proteomes" id="UP001150259">
    <property type="component" value="Unassembled WGS sequence"/>
</dbReference>
<dbReference type="PANTHER" id="PTHR37422:SF13">
    <property type="entry name" value="LIPOPOLYSACCHARIDE BIOSYNTHESIS PROTEIN PA4999-RELATED"/>
    <property type="match status" value="1"/>
</dbReference>
<protein>
    <submittedName>
        <fullName evidence="7">O-antigen ligase family protein</fullName>
    </submittedName>
</protein>
<feature type="transmembrane region" description="Helical" evidence="5">
    <location>
        <begin position="395"/>
        <end position="417"/>
    </location>
</feature>
<comment type="subcellular location">
    <subcellularLocation>
        <location evidence="1">Membrane</location>
        <topology evidence="1">Multi-pass membrane protein</topology>
    </subcellularLocation>
</comment>
<evidence type="ECO:0000256" key="2">
    <source>
        <dbReference type="ARBA" id="ARBA00022692"/>
    </source>
</evidence>
<dbReference type="Pfam" id="PF04932">
    <property type="entry name" value="Wzy_C"/>
    <property type="match status" value="1"/>
</dbReference>
<feature type="domain" description="O-antigen ligase-related" evidence="6">
    <location>
        <begin position="232"/>
        <end position="359"/>
    </location>
</feature>
<dbReference type="RefSeq" id="WP_272462261.1">
    <property type="nucleotide sequence ID" value="NZ_JAPFQL010000040.1"/>
</dbReference>
<evidence type="ECO:0000256" key="3">
    <source>
        <dbReference type="ARBA" id="ARBA00022989"/>
    </source>
</evidence>
<feature type="transmembrane region" description="Helical" evidence="5">
    <location>
        <begin position="272"/>
        <end position="289"/>
    </location>
</feature>
<feature type="transmembrane region" description="Helical" evidence="5">
    <location>
        <begin position="134"/>
        <end position="151"/>
    </location>
</feature>
<feature type="transmembrane region" description="Helical" evidence="5">
    <location>
        <begin position="9"/>
        <end position="26"/>
    </location>
</feature>
<evidence type="ECO:0000259" key="6">
    <source>
        <dbReference type="Pfam" id="PF04932"/>
    </source>
</evidence>
<feature type="transmembrane region" description="Helical" evidence="5">
    <location>
        <begin position="202"/>
        <end position="221"/>
    </location>
</feature>
<keyword evidence="3 5" id="KW-1133">Transmembrane helix</keyword>
<keyword evidence="8" id="KW-1185">Reference proteome</keyword>
<keyword evidence="4 5" id="KW-0472">Membrane</keyword>
<dbReference type="PANTHER" id="PTHR37422">
    <property type="entry name" value="TEICHURONIC ACID BIOSYNTHESIS PROTEIN TUAE"/>
    <property type="match status" value="1"/>
</dbReference>
<feature type="transmembrane region" description="Helical" evidence="5">
    <location>
        <begin position="78"/>
        <end position="97"/>
    </location>
</feature>
<accession>A0ABT5GHG3</accession>
<name>A0ABT5GHG3_9MICO</name>
<dbReference type="EMBL" id="JAPFQL010000040">
    <property type="protein sequence ID" value="MDC5697685.1"/>
    <property type="molecule type" value="Genomic_DNA"/>
</dbReference>
<dbReference type="InterPro" id="IPR007016">
    <property type="entry name" value="O-antigen_ligase-rel_domated"/>
</dbReference>
<organism evidence="7 8">
    <name type="scientific">Intrasporangium calvum</name>
    <dbReference type="NCBI Taxonomy" id="53358"/>
    <lineage>
        <taxon>Bacteria</taxon>
        <taxon>Bacillati</taxon>
        <taxon>Actinomycetota</taxon>
        <taxon>Actinomycetes</taxon>
        <taxon>Micrococcales</taxon>
        <taxon>Intrasporangiaceae</taxon>
        <taxon>Intrasporangium</taxon>
    </lineage>
</organism>
<evidence type="ECO:0000256" key="1">
    <source>
        <dbReference type="ARBA" id="ARBA00004141"/>
    </source>
</evidence>
<evidence type="ECO:0000256" key="5">
    <source>
        <dbReference type="SAM" id="Phobius"/>
    </source>
</evidence>
<gene>
    <name evidence="7" type="ORF">OO014_10475</name>
</gene>
<dbReference type="GO" id="GO:0016874">
    <property type="term" value="F:ligase activity"/>
    <property type="evidence" value="ECO:0007669"/>
    <property type="project" value="UniProtKB-KW"/>
</dbReference>
<dbReference type="InterPro" id="IPR051533">
    <property type="entry name" value="WaaL-like"/>
</dbReference>
<sequence>MTAAQLREIVVRLALVVGLLGVLLFVGRGLARDPELPLLLAGLILFLGLVVADPALVPLVALPLLLVTARISLAGVDLAVSDALLAVALLPSLLVLLGGTSRAMRQVMWLGALYQVATLFTLVRNPYQANLVEWFHAGVLVLGAVTVGWALGRRGHGGRSLRILALTTLALALITLGEAFAQYRAGDFAPVEMSWPYQVQKNAIGTVFALVGVVLYVRPTWLGWSRGWSLTAFWTLVAALLTTQSRQGVIALAVAVGVLVMRRTTTRRRSKGILLALLPALVGVSVMVQDQVRSGNEFNSFFQRLAWFEESIRIWGTDPWFGVGLRWWYTDRFAEAFQPPNGFMDTLTSGGIIGLVAFIALLAGTWLVARRLDPTFGVLAELVLLARIVQSQFDLFWVAVQVSLPFLILGLCLGAAAHQEADADETARLRSQLEQAQQSGFSGRPAPAAGAAG</sequence>
<feature type="transmembrane region" description="Helical" evidence="5">
    <location>
        <begin position="233"/>
        <end position="260"/>
    </location>
</feature>
<keyword evidence="2 5" id="KW-0812">Transmembrane</keyword>
<proteinExistence type="predicted"/>
<feature type="transmembrane region" description="Helical" evidence="5">
    <location>
        <begin position="347"/>
        <end position="369"/>
    </location>
</feature>
<comment type="caution">
    <text evidence="7">The sequence shown here is derived from an EMBL/GenBank/DDBJ whole genome shotgun (WGS) entry which is preliminary data.</text>
</comment>
<feature type="transmembrane region" description="Helical" evidence="5">
    <location>
        <begin position="163"/>
        <end position="181"/>
    </location>
</feature>
<reference evidence="7 8" key="1">
    <citation type="submission" date="2022-11" db="EMBL/GenBank/DDBJ databases">
        <title>Anaerobic phenanthrene biodegradation by a DNRA strain PheN6.</title>
        <authorList>
            <person name="Zhang Z."/>
        </authorList>
    </citation>
    <scope>NUCLEOTIDE SEQUENCE [LARGE SCALE GENOMIC DNA]</scope>
    <source>
        <strain evidence="7 8">PheN6</strain>
    </source>
</reference>
<feature type="transmembrane region" description="Helical" evidence="5">
    <location>
        <begin position="38"/>
        <end position="66"/>
    </location>
</feature>
<keyword evidence="7" id="KW-0436">Ligase</keyword>
<evidence type="ECO:0000256" key="4">
    <source>
        <dbReference type="ARBA" id="ARBA00023136"/>
    </source>
</evidence>
<evidence type="ECO:0000313" key="7">
    <source>
        <dbReference type="EMBL" id="MDC5697685.1"/>
    </source>
</evidence>
<evidence type="ECO:0000313" key="8">
    <source>
        <dbReference type="Proteomes" id="UP001150259"/>
    </source>
</evidence>
<feature type="transmembrane region" description="Helical" evidence="5">
    <location>
        <begin position="103"/>
        <end position="122"/>
    </location>
</feature>